<feature type="active site" description="Proton acceptor" evidence="5">
    <location>
        <position position="200"/>
    </location>
</feature>
<feature type="binding site" evidence="5">
    <location>
        <begin position="63"/>
        <end position="64"/>
    </location>
    <ligand>
        <name>3-methyl-2-oxobutanoate</name>
        <dbReference type="ChEBI" id="CHEBI:11851"/>
    </ligand>
</feature>
<feature type="binding site" evidence="5">
    <location>
        <position position="63"/>
    </location>
    <ligand>
        <name>Mg(2+)</name>
        <dbReference type="ChEBI" id="CHEBI:18420"/>
    </ligand>
</feature>
<organism evidence="6 7">
    <name type="scientific">Tsukamurella soli</name>
    <dbReference type="NCBI Taxonomy" id="644556"/>
    <lineage>
        <taxon>Bacteria</taxon>
        <taxon>Bacillati</taxon>
        <taxon>Actinomycetota</taxon>
        <taxon>Actinomycetes</taxon>
        <taxon>Mycobacteriales</taxon>
        <taxon>Tsukamurellaceae</taxon>
        <taxon>Tsukamurella</taxon>
    </lineage>
</organism>
<dbReference type="Gene3D" id="3.20.20.60">
    <property type="entry name" value="Phosphoenolpyruvate-binding domains"/>
    <property type="match status" value="1"/>
</dbReference>
<comment type="cofactor">
    <cofactor evidence="5">
        <name>Mg(2+)</name>
        <dbReference type="ChEBI" id="CHEBI:18420"/>
    </cofactor>
    <text evidence="5">Binds 1 Mg(2+) ion per subunit.</text>
</comment>
<evidence type="ECO:0000256" key="2">
    <source>
        <dbReference type="ARBA" id="ARBA00011424"/>
    </source>
</evidence>
<dbReference type="PIRSF" id="PIRSF000388">
    <property type="entry name" value="Pantoate_hydroxy_MeTrfase"/>
    <property type="match status" value="1"/>
</dbReference>
<comment type="caution">
    <text evidence="6">The sequence shown here is derived from an EMBL/GenBank/DDBJ whole genome shotgun (WGS) entry which is preliminary data.</text>
</comment>
<comment type="catalytic activity">
    <reaction evidence="5">
        <text>(6R)-5,10-methylene-5,6,7,8-tetrahydrofolate + 3-methyl-2-oxobutanoate + H2O = 2-dehydropantoate + (6S)-5,6,7,8-tetrahydrofolate</text>
        <dbReference type="Rhea" id="RHEA:11824"/>
        <dbReference type="ChEBI" id="CHEBI:11561"/>
        <dbReference type="ChEBI" id="CHEBI:11851"/>
        <dbReference type="ChEBI" id="CHEBI:15377"/>
        <dbReference type="ChEBI" id="CHEBI:15636"/>
        <dbReference type="ChEBI" id="CHEBI:57453"/>
        <dbReference type="EC" id="2.1.2.11"/>
    </reaction>
</comment>
<gene>
    <name evidence="6" type="primary">panB_1</name>
    <name evidence="5" type="synonym">panB</name>
    <name evidence="6" type="ORF">GCM10023147_27250</name>
</gene>
<keyword evidence="3 5" id="KW-0566">Pantothenate biosynthesis</keyword>
<comment type="subcellular location">
    <subcellularLocation>
        <location evidence="5">Cytoplasm</location>
    </subcellularLocation>
</comment>
<keyword evidence="5" id="KW-0963">Cytoplasm</keyword>
<dbReference type="SUPFAM" id="SSF51621">
    <property type="entry name" value="Phosphoenolpyruvate/pyruvate domain"/>
    <property type="match status" value="1"/>
</dbReference>
<dbReference type="PANTHER" id="PTHR20881">
    <property type="entry name" value="3-METHYL-2-OXOBUTANOATE HYDROXYMETHYLTRANSFERASE"/>
    <property type="match status" value="1"/>
</dbReference>
<sequence length="282" mass="29718">MPESTVYGGGEPPADKPRRRKVRIQHLGEMRDRGEKFAMLTTYDYLTAQIFDTAGAHALLIGDSAANVVFGHDSTLPVGLTELAPLVAAVRRGATSALVVADLPFGSYERSPEQAFDAASVMMKAGAEAVKLEGGVHMAPTIEFLTRRGIPVMAHIGFTPQSVNTLGGNRVQGRGDADAERIRADAKAVDTAGAFSVVLEMVPAAVAKQVTEASGIPTIGIGAGADCDGQVLVWQDMAGLARGRVARFVKRYADLGDQLEHAAAEYVSEVASGEFPGPEHTF</sequence>
<evidence type="ECO:0000256" key="3">
    <source>
        <dbReference type="ARBA" id="ARBA00022655"/>
    </source>
</evidence>
<dbReference type="Pfam" id="PF02548">
    <property type="entry name" value="Pantoate_transf"/>
    <property type="match status" value="1"/>
</dbReference>
<evidence type="ECO:0000256" key="4">
    <source>
        <dbReference type="ARBA" id="ARBA00022679"/>
    </source>
</evidence>
<accession>A0ABP8JR53</accession>
<reference evidence="7" key="1">
    <citation type="journal article" date="2019" name="Int. J. Syst. Evol. Microbiol.">
        <title>The Global Catalogue of Microorganisms (GCM) 10K type strain sequencing project: providing services to taxonomists for standard genome sequencing and annotation.</title>
        <authorList>
            <consortium name="The Broad Institute Genomics Platform"/>
            <consortium name="The Broad Institute Genome Sequencing Center for Infectious Disease"/>
            <person name="Wu L."/>
            <person name="Ma J."/>
        </authorList>
    </citation>
    <scope>NUCLEOTIDE SEQUENCE [LARGE SCALE GENOMIC DNA]</scope>
    <source>
        <strain evidence="7">JCM 17688</strain>
    </source>
</reference>
<dbReference type="CDD" id="cd06557">
    <property type="entry name" value="KPHMT-like"/>
    <property type="match status" value="1"/>
</dbReference>
<dbReference type="PANTHER" id="PTHR20881:SF0">
    <property type="entry name" value="3-METHYL-2-OXOBUTANOATE HYDROXYMETHYLTRANSFERASE"/>
    <property type="match status" value="1"/>
</dbReference>
<name>A0ABP8JR53_9ACTN</name>
<dbReference type="RefSeq" id="WP_344996628.1">
    <property type="nucleotide sequence ID" value="NZ_BAABFR010000039.1"/>
</dbReference>
<dbReference type="NCBIfam" id="NF001452">
    <property type="entry name" value="PRK00311.1"/>
    <property type="match status" value="1"/>
</dbReference>
<evidence type="ECO:0000313" key="7">
    <source>
        <dbReference type="Proteomes" id="UP001500635"/>
    </source>
</evidence>
<comment type="subunit">
    <text evidence="2 5">Homodecamer; pentamer of dimers.</text>
</comment>
<keyword evidence="5" id="KW-0460">Magnesium</keyword>
<keyword evidence="7" id="KW-1185">Reference proteome</keyword>
<feature type="binding site" evidence="5">
    <location>
        <position position="133"/>
    </location>
    <ligand>
        <name>Mg(2+)</name>
        <dbReference type="ChEBI" id="CHEBI:18420"/>
    </ligand>
</feature>
<dbReference type="NCBIfam" id="TIGR00222">
    <property type="entry name" value="panB"/>
    <property type="match status" value="1"/>
</dbReference>
<comment type="function">
    <text evidence="5">Catalyzes the reversible reaction in which hydroxymethyl group from 5,10-methylenetetrahydrofolate is transferred onto alpha-ketoisovalerate to form ketopantoate.</text>
</comment>
<dbReference type="InterPro" id="IPR015813">
    <property type="entry name" value="Pyrv/PenolPyrv_kinase-like_dom"/>
</dbReference>
<evidence type="ECO:0000313" key="6">
    <source>
        <dbReference type="EMBL" id="GAA4394790.1"/>
    </source>
</evidence>
<dbReference type="InterPro" id="IPR040442">
    <property type="entry name" value="Pyrv_kinase-like_dom_sf"/>
</dbReference>
<dbReference type="EMBL" id="BAABFR010000039">
    <property type="protein sequence ID" value="GAA4394790.1"/>
    <property type="molecule type" value="Genomic_DNA"/>
</dbReference>
<dbReference type="HAMAP" id="MF_00156">
    <property type="entry name" value="PanB"/>
    <property type="match status" value="1"/>
</dbReference>
<dbReference type="InterPro" id="IPR003700">
    <property type="entry name" value="Pantoate_hydroxy_MeTrfase"/>
</dbReference>
<evidence type="ECO:0000256" key="1">
    <source>
        <dbReference type="ARBA" id="ARBA00008676"/>
    </source>
</evidence>
<comment type="pathway">
    <text evidence="5">Cofactor biosynthesis; (R)-pantothenate biosynthesis; (R)-pantoate from 3-methyl-2-oxobutanoate: step 1/2.</text>
</comment>
<feature type="binding site" evidence="5">
    <location>
        <position position="131"/>
    </location>
    <ligand>
        <name>3-methyl-2-oxobutanoate</name>
        <dbReference type="ChEBI" id="CHEBI:11851"/>
    </ligand>
</feature>
<dbReference type="Proteomes" id="UP001500635">
    <property type="component" value="Unassembled WGS sequence"/>
</dbReference>
<proteinExistence type="inferred from homology"/>
<dbReference type="EC" id="2.1.2.11" evidence="5"/>
<comment type="similarity">
    <text evidence="1 5">Belongs to the PanB family.</text>
</comment>
<keyword evidence="5" id="KW-0479">Metal-binding</keyword>
<keyword evidence="4 5" id="KW-0808">Transferase</keyword>
<evidence type="ECO:0000256" key="5">
    <source>
        <dbReference type="HAMAP-Rule" id="MF_00156"/>
    </source>
</evidence>
<protein>
    <recommendedName>
        <fullName evidence="5">3-methyl-2-oxobutanoate hydroxymethyltransferase</fullName>
        <ecNumber evidence="5">2.1.2.11</ecNumber>
    </recommendedName>
    <alternativeName>
        <fullName evidence="5">Ketopantoate hydroxymethyltransferase</fullName>
        <shortName evidence="5">KPHMT</shortName>
    </alternativeName>
</protein>
<feature type="binding site" evidence="5">
    <location>
        <position position="102"/>
    </location>
    <ligand>
        <name>3-methyl-2-oxobutanoate</name>
        <dbReference type="ChEBI" id="CHEBI:11851"/>
    </ligand>
</feature>
<feature type="binding site" evidence="5">
    <location>
        <position position="102"/>
    </location>
    <ligand>
        <name>Mg(2+)</name>
        <dbReference type="ChEBI" id="CHEBI:18420"/>
    </ligand>
</feature>